<organism evidence="1 2">
    <name type="scientific">Blepharisma stoltei</name>
    <dbReference type="NCBI Taxonomy" id="1481888"/>
    <lineage>
        <taxon>Eukaryota</taxon>
        <taxon>Sar</taxon>
        <taxon>Alveolata</taxon>
        <taxon>Ciliophora</taxon>
        <taxon>Postciliodesmatophora</taxon>
        <taxon>Heterotrichea</taxon>
        <taxon>Heterotrichida</taxon>
        <taxon>Blepharismidae</taxon>
        <taxon>Blepharisma</taxon>
    </lineage>
</organism>
<dbReference type="AlphaFoldDB" id="A0AAU9JFH5"/>
<evidence type="ECO:0000313" key="1">
    <source>
        <dbReference type="EMBL" id="CAG9323907.1"/>
    </source>
</evidence>
<proteinExistence type="predicted"/>
<keyword evidence="2" id="KW-1185">Reference proteome</keyword>
<evidence type="ECO:0000313" key="2">
    <source>
        <dbReference type="Proteomes" id="UP001162131"/>
    </source>
</evidence>
<accession>A0AAU9JFH5</accession>
<name>A0AAU9JFH5_9CILI</name>
<dbReference type="EMBL" id="CAJZBQ010000035">
    <property type="protein sequence ID" value="CAG9323907.1"/>
    <property type="molecule type" value="Genomic_DNA"/>
</dbReference>
<sequence>MHWHQVLRFFKSCFSTLDHTVSLGNIPKSHSPHLKLIACLQKIHFYNGKVSHWSLYELTHYEKKLKDEWNKKARNLEGLKSWRRRWRRARK</sequence>
<dbReference type="Proteomes" id="UP001162131">
    <property type="component" value="Unassembled WGS sequence"/>
</dbReference>
<gene>
    <name evidence="1" type="ORF">BSTOLATCC_MIC34941</name>
</gene>
<protein>
    <submittedName>
        <fullName evidence="1">Uncharacterized protein</fullName>
    </submittedName>
</protein>
<comment type="caution">
    <text evidence="1">The sequence shown here is derived from an EMBL/GenBank/DDBJ whole genome shotgun (WGS) entry which is preliminary data.</text>
</comment>
<reference evidence="1" key="1">
    <citation type="submission" date="2021-09" db="EMBL/GenBank/DDBJ databases">
        <authorList>
            <consortium name="AG Swart"/>
            <person name="Singh M."/>
            <person name="Singh A."/>
            <person name="Seah K."/>
            <person name="Emmerich C."/>
        </authorList>
    </citation>
    <scope>NUCLEOTIDE SEQUENCE</scope>
    <source>
        <strain evidence="1">ATCC30299</strain>
    </source>
</reference>